<protein>
    <submittedName>
        <fullName evidence="1">Uncharacterized protein</fullName>
    </submittedName>
</protein>
<name>A0A145M786_9ENTR</name>
<organism evidence="1 2">
    <name type="scientific">Enterobacter hormaechei</name>
    <dbReference type="NCBI Taxonomy" id="158836"/>
    <lineage>
        <taxon>Bacteria</taxon>
        <taxon>Pseudomonadati</taxon>
        <taxon>Pseudomonadota</taxon>
        <taxon>Gammaproteobacteria</taxon>
        <taxon>Enterobacterales</taxon>
        <taxon>Enterobacteriaceae</taxon>
        <taxon>Enterobacter</taxon>
        <taxon>Enterobacter cloacae complex</taxon>
    </lineage>
</organism>
<evidence type="ECO:0000313" key="1">
    <source>
        <dbReference type="EMBL" id="CZY38109.1"/>
    </source>
</evidence>
<accession>A0A145M786</accession>
<sequence length="56" mass="6254">MQNGYSRFCTDYLQKNTCASLHMTNQVISITIHIAETRKAIVIAQLITAVTILCLV</sequence>
<dbReference type="Proteomes" id="UP000076205">
    <property type="component" value="Unassembled WGS sequence"/>
</dbReference>
<comment type="caution">
    <text evidence="1">The sequence shown here is derived from an EMBL/GenBank/DDBJ whole genome shotgun (WGS) entry which is preliminary data.</text>
</comment>
<reference evidence="1 2" key="1">
    <citation type="submission" date="2016-03" db="EMBL/GenBank/DDBJ databases">
        <authorList>
            <consortium name="Pathogen Informatics"/>
        </authorList>
    </citation>
    <scope>NUCLEOTIDE SEQUENCE [LARGE SCALE GENOMIC DNA]</scope>
    <source>
        <strain evidence="2">e1424</strain>
    </source>
</reference>
<dbReference type="EMBL" id="FJYW01000019">
    <property type="protein sequence ID" value="CZY38109.1"/>
    <property type="molecule type" value="Genomic_DNA"/>
</dbReference>
<dbReference type="KEGG" id="ehm:AB284_01005"/>
<gene>
    <name evidence="1" type="ORF">SAMEA2273352_04842</name>
</gene>
<dbReference type="AlphaFoldDB" id="A0A145M786"/>
<proteinExistence type="predicted"/>
<evidence type="ECO:0000313" key="2">
    <source>
        <dbReference type="Proteomes" id="UP000076205"/>
    </source>
</evidence>